<feature type="domain" description="Cytochrome oxidase subunit II transmembrane region profile" evidence="20">
    <location>
        <begin position="30"/>
        <end position="125"/>
    </location>
</feature>
<evidence type="ECO:0000256" key="6">
    <source>
        <dbReference type="ARBA" id="ARBA00022692"/>
    </source>
</evidence>
<evidence type="ECO:0000256" key="2">
    <source>
        <dbReference type="ARBA" id="ARBA00004141"/>
    </source>
</evidence>
<organism evidence="21 22">
    <name type="scientific">Camelimonas lactis</name>
    <dbReference type="NCBI Taxonomy" id="659006"/>
    <lineage>
        <taxon>Bacteria</taxon>
        <taxon>Pseudomonadati</taxon>
        <taxon>Pseudomonadota</taxon>
        <taxon>Alphaproteobacteria</taxon>
        <taxon>Hyphomicrobiales</taxon>
        <taxon>Chelatococcaceae</taxon>
        <taxon>Camelimonas</taxon>
    </lineage>
</organism>
<dbReference type="InterPro" id="IPR014222">
    <property type="entry name" value="Cyt_c_oxidase_su2"/>
</dbReference>
<evidence type="ECO:0000256" key="1">
    <source>
        <dbReference type="ARBA" id="ARBA00001971"/>
    </source>
</evidence>
<dbReference type="Gene3D" id="2.60.40.420">
    <property type="entry name" value="Cupredoxins - blue copper proteins"/>
    <property type="match status" value="1"/>
</dbReference>
<dbReference type="PANTHER" id="PTHR22888:SF9">
    <property type="entry name" value="CYTOCHROME C OXIDASE SUBUNIT 2"/>
    <property type="match status" value="1"/>
</dbReference>
<dbReference type="InterPro" id="IPR008972">
    <property type="entry name" value="Cupredoxin"/>
</dbReference>
<dbReference type="PROSITE" id="PS50999">
    <property type="entry name" value="COX2_TM"/>
    <property type="match status" value="1"/>
</dbReference>
<dbReference type="NCBIfam" id="TIGR02866">
    <property type="entry name" value="CoxB"/>
    <property type="match status" value="1"/>
</dbReference>
<keyword evidence="4 15" id="KW-0813">Transport</keyword>
<keyword evidence="7 16" id="KW-0479">Metal-binding</keyword>
<dbReference type="PANTHER" id="PTHR22888">
    <property type="entry name" value="CYTOCHROME C OXIDASE, SUBUNIT II"/>
    <property type="match status" value="1"/>
</dbReference>
<sequence>MLMKTLPLRLVAASGVLAAATGNVMAGTGQPSPWQMTLQTPVTPIADRMHAFHDMLLWIITAIVILVLALILWVVFRFSERRNPTPSKTTHNSLLEVAWTLVPVLILVVIAVPSFRLIKDQLTLPKADIVIKATAHQWYWSYEYPKDQGGFSFDSNLAQDKEPRLLAVDNEVVLPVDTTIRVQVTASDVIHAFAMPSFGLKIDAIPGRLNETWFHAEKEGVFYGQCSLICGQNHAYMPIAIRIVSKDAYKTWLEQAKKKFAANGAGQHYAANDNGQLATEAAVR</sequence>
<keyword evidence="8" id="KW-1278">Translocase</keyword>
<comment type="function">
    <text evidence="13 16">Subunits I and II form the functional core of the enzyme complex. Electrons originating in cytochrome c are transferred via heme a and Cu(A) to the binuclear center formed by heme a3 and Cu(B).</text>
</comment>
<dbReference type="Gene3D" id="1.10.287.90">
    <property type="match status" value="1"/>
</dbReference>
<proteinExistence type="inferred from homology"/>
<evidence type="ECO:0000313" key="22">
    <source>
        <dbReference type="Proteomes" id="UP000294881"/>
    </source>
</evidence>
<evidence type="ECO:0000256" key="13">
    <source>
        <dbReference type="ARBA" id="ARBA00024688"/>
    </source>
</evidence>
<dbReference type="Proteomes" id="UP000294881">
    <property type="component" value="Unassembled WGS sequence"/>
</dbReference>
<evidence type="ECO:0000256" key="8">
    <source>
        <dbReference type="ARBA" id="ARBA00022967"/>
    </source>
</evidence>
<dbReference type="Pfam" id="PF02790">
    <property type="entry name" value="COX2_TM"/>
    <property type="match status" value="1"/>
</dbReference>
<comment type="subcellular location">
    <subcellularLocation>
        <location evidence="15">Cell membrane</location>
        <topology evidence="15">Multi-pass membrane protein</topology>
    </subcellularLocation>
    <subcellularLocation>
        <location evidence="2">Membrane</location>
        <topology evidence="2">Multi-pass membrane protein</topology>
    </subcellularLocation>
</comment>
<dbReference type="GO" id="GO:0005886">
    <property type="term" value="C:plasma membrane"/>
    <property type="evidence" value="ECO:0007669"/>
    <property type="project" value="UniProtKB-SubCell"/>
</dbReference>
<evidence type="ECO:0000256" key="16">
    <source>
        <dbReference type="RuleBase" id="RU004024"/>
    </source>
</evidence>
<feature type="transmembrane region" description="Helical" evidence="17">
    <location>
        <begin position="97"/>
        <end position="118"/>
    </location>
</feature>
<evidence type="ECO:0000256" key="14">
    <source>
        <dbReference type="ARBA" id="ARBA00047816"/>
    </source>
</evidence>
<dbReference type="PROSITE" id="PS50857">
    <property type="entry name" value="COX2_CUA"/>
    <property type="match status" value="1"/>
</dbReference>
<evidence type="ECO:0000256" key="17">
    <source>
        <dbReference type="SAM" id="Phobius"/>
    </source>
</evidence>
<protein>
    <recommendedName>
        <fullName evidence="16">Cytochrome c oxidase subunit 2</fullName>
        <ecNumber evidence="16">7.1.1.9</ecNumber>
    </recommendedName>
</protein>
<accession>A0A4R2H0R6</accession>
<dbReference type="GO" id="GO:0004129">
    <property type="term" value="F:cytochrome-c oxidase activity"/>
    <property type="evidence" value="ECO:0007669"/>
    <property type="project" value="UniProtKB-EC"/>
</dbReference>
<gene>
    <name evidence="21" type="ORF">EV666_101404</name>
</gene>
<comment type="caution">
    <text evidence="21">The sequence shown here is derived from an EMBL/GenBank/DDBJ whole genome shotgun (WGS) entry which is preliminary data.</text>
</comment>
<dbReference type="EC" id="7.1.1.9" evidence="16"/>
<evidence type="ECO:0000256" key="10">
    <source>
        <dbReference type="ARBA" id="ARBA00022989"/>
    </source>
</evidence>
<keyword evidence="5 15" id="KW-0679">Respiratory chain</keyword>
<keyword evidence="6 15" id="KW-0812">Transmembrane</keyword>
<dbReference type="GO" id="GO:0042773">
    <property type="term" value="P:ATP synthesis coupled electron transport"/>
    <property type="evidence" value="ECO:0007669"/>
    <property type="project" value="TreeGrafter"/>
</dbReference>
<dbReference type="InterPro" id="IPR045187">
    <property type="entry name" value="CcO_II"/>
</dbReference>
<evidence type="ECO:0000259" key="20">
    <source>
        <dbReference type="PROSITE" id="PS50999"/>
    </source>
</evidence>
<keyword evidence="12 17" id="KW-0472">Membrane</keyword>
<keyword evidence="18" id="KW-0732">Signal</keyword>
<comment type="cofactor">
    <cofactor evidence="16">
        <name>Cu cation</name>
        <dbReference type="ChEBI" id="CHEBI:23378"/>
    </cofactor>
    <text evidence="16">Binds a copper A center.</text>
</comment>
<reference evidence="21 22" key="1">
    <citation type="submission" date="2019-03" db="EMBL/GenBank/DDBJ databases">
        <title>Genomic Encyclopedia of Type Strains, Phase IV (KMG-IV): sequencing the most valuable type-strain genomes for metagenomic binning, comparative biology and taxonomic classification.</title>
        <authorList>
            <person name="Goeker M."/>
        </authorList>
    </citation>
    <scope>NUCLEOTIDE SEQUENCE [LARGE SCALE GENOMIC DNA]</scope>
    <source>
        <strain evidence="21 22">DSM 22958</strain>
    </source>
</reference>
<evidence type="ECO:0000259" key="19">
    <source>
        <dbReference type="PROSITE" id="PS50857"/>
    </source>
</evidence>
<evidence type="ECO:0000256" key="4">
    <source>
        <dbReference type="ARBA" id="ARBA00022448"/>
    </source>
</evidence>
<comment type="similarity">
    <text evidence="3 15">Belongs to the cytochrome c oxidase subunit 2 family.</text>
</comment>
<dbReference type="InterPro" id="IPR001505">
    <property type="entry name" value="Copper_CuA"/>
</dbReference>
<evidence type="ECO:0000256" key="12">
    <source>
        <dbReference type="ARBA" id="ARBA00023136"/>
    </source>
</evidence>
<feature type="chain" id="PRO_5020899577" description="Cytochrome c oxidase subunit 2" evidence="18">
    <location>
        <begin position="27"/>
        <end position="284"/>
    </location>
</feature>
<dbReference type="InterPro" id="IPR011759">
    <property type="entry name" value="Cyt_c_oxidase_su2_TM_dom"/>
</dbReference>
<evidence type="ECO:0000256" key="11">
    <source>
        <dbReference type="ARBA" id="ARBA00023008"/>
    </source>
</evidence>
<dbReference type="OrthoDB" id="9781261at2"/>
<keyword evidence="11 16" id="KW-0186">Copper</keyword>
<name>A0A4R2H0R6_9HYPH</name>
<dbReference type="SUPFAM" id="SSF81464">
    <property type="entry name" value="Cytochrome c oxidase subunit II-like, transmembrane region"/>
    <property type="match status" value="1"/>
</dbReference>
<evidence type="ECO:0000256" key="5">
    <source>
        <dbReference type="ARBA" id="ARBA00022660"/>
    </source>
</evidence>
<keyword evidence="10 17" id="KW-1133">Transmembrane helix</keyword>
<keyword evidence="22" id="KW-1185">Reference proteome</keyword>
<comment type="cofactor">
    <cofactor evidence="1">
        <name>heme</name>
        <dbReference type="ChEBI" id="CHEBI:30413"/>
    </cofactor>
</comment>
<dbReference type="EMBL" id="SLWL01000001">
    <property type="protein sequence ID" value="TCO16153.1"/>
    <property type="molecule type" value="Genomic_DNA"/>
</dbReference>
<dbReference type="CDD" id="cd13912">
    <property type="entry name" value="CcO_II_C"/>
    <property type="match status" value="1"/>
</dbReference>
<dbReference type="PRINTS" id="PR01166">
    <property type="entry name" value="CYCOXIDASEII"/>
</dbReference>
<feature type="domain" description="Cytochrome oxidase subunit II copper A binding" evidence="19">
    <location>
        <begin position="126"/>
        <end position="255"/>
    </location>
</feature>
<dbReference type="GO" id="GO:0005507">
    <property type="term" value="F:copper ion binding"/>
    <property type="evidence" value="ECO:0007669"/>
    <property type="project" value="InterPro"/>
</dbReference>
<feature type="transmembrane region" description="Helical" evidence="17">
    <location>
        <begin position="55"/>
        <end position="76"/>
    </location>
</feature>
<evidence type="ECO:0000256" key="3">
    <source>
        <dbReference type="ARBA" id="ARBA00007866"/>
    </source>
</evidence>
<evidence type="ECO:0000256" key="18">
    <source>
        <dbReference type="SAM" id="SignalP"/>
    </source>
</evidence>
<dbReference type="SUPFAM" id="SSF49503">
    <property type="entry name" value="Cupredoxins"/>
    <property type="match status" value="1"/>
</dbReference>
<comment type="catalytic activity">
    <reaction evidence="14 16">
        <text>4 Fe(II)-[cytochrome c] + O2 + 8 H(+)(in) = 4 Fe(III)-[cytochrome c] + 2 H2O + 4 H(+)(out)</text>
        <dbReference type="Rhea" id="RHEA:11436"/>
        <dbReference type="Rhea" id="RHEA-COMP:10350"/>
        <dbReference type="Rhea" id="RHEA-COMP:14399"/>
        <dbReference type="ChEBI" id="CHEBI:15377"/>
        <dbReference type="ChEBI" id="CHEBI:15378"/>
        <dbReference type="ChEBI" id="CHEBI:15379"/>
        <dbReference type="ChEBI" id="CHEBI:29033"/>
        <dbReference type="ChEBI" id="CHEBI:29034"/>
        <dbReference type="EC" id="7.1.1.9"/>
    </reaction>
</comment>
<dbReference type="GO" id="GO:0016491">
    <property type="term" value="F:oxidoreductase activity"/>
    <property type="evidence" value="ECO:0007669"/>
    <property type="project" value="InterPro"/>
</dbReference>
<evidence type="ECO:0000256" key="15">
    <source>
        <dbReference type="RuleBase" id="RU000456"/>
    </source>
</evidence>
<dbReference type="AlphaFoldDB" id="A0A4R2H0R6"/>
<evidence type="ECO:0000256" key="7">
    <source>
        <dbReference type="ARBA" id="ARBA00022723"/>
    </source>
</evidence>
<evidence type="ECO:0000256" key="9">
    <source>
        <dbReference type="ARBA" id="ARBA00022982"/>
    </source>
</evidence>
<feature type="signal peptide" evidence="18">
    <location>
        <begin position="1"/>
        <end position="26"/>
    </location>
</feature>
<dbReference type="InterPro" id="IPR002429">
    <property type="entry name" value="CcO_II-like_C"/>
</dbReference>
<keyword evidence="9 15" id="KW-0249">Electron transport</keyword>
<dbReference type="PROSITE" id="PS00078">
    <property type="entry name" value="COX2"/>
    <property type="match status" value="1"/>
</dbReference>
<dbReference type="Pfam" id="PF00116">
    <property type="entry name" value="COX2"/>
    <property type="match status" value="1"/>
</dbReference>
<evidence type="ECO:0000313" key="21">
    <source>
        <dbReference type="EMBL" id="TCO16153.1"/>
    </source>
</evidence>
<dbReference type="InterPro" id="IPR034210">
    <property type="entry name" value="CcO_II_C"/>
</dbReference>
<dbReference type="FunFam" id="2.60.40.420:FF:000001">
    <property type="entry name" value="Cytochrome c oxidase subunit 2"/>
    <property type="match status" value="1"/>
</dbReference>
<dbReference type="InterPro" id="IPR036257">
    <property type="entry name" value="Cyt_c_oxidase_su2_TM_sf"/>
</dbReference>